<dbReference type="GO" id="GO:0005524">
    <property type="term" value="F:ATP binding"/>
    <property type="evidence" value="ECO:0007669"/>
    <property type="project" value="UniProtKB-KW"/>
</dbReference>
<organism evidence="10 11">
    <name type="scientific">Histidinibacterium aquaticum</name>
    <dbReference type="NCBI Taxonomy" id="2613962"/>
    <lineage>
        <taxon>Bacteria</taxon>
        <taxon>Pseudomonadati</taxon>
        <taxon>Pseudomonadota</taxon>
        <taxon>Alphaproteobacteria</taxon>
        <taxon>Rhodobacterales</taxon>
        <taxon>Paracoccaceae</taxon>
        <taxon>Histidinibacterium</taxon>
    </lineage>
</organism>
<evidence type="ECO:0000256" key="7">
    <source>
        <dbReference type="ARBA" id="ARBA00022840"/>
    </source>
</evidence>
<keyword evidence="7" id="KW-0067">ATP-binding</keyword>
<evidence type="ECO:0000256" key="3">
    <source>
        <dbReference type="ARBA" id="ARBA00022553"/>
    </source>
</evidence>
<dbReference type="Gene3D" id="3.30.565.10">
    <property type="entry name" value="Histidine kinase-like ATPase, C-terminal domain"/>
    <property type="match status" value="1"/>
</dbReference>
<sequence>MTKPPASSAESEPSTKTVPSSKDESTGADVYIAETNHRVSNSLSMVAAMLRHKRRQVATAEASEALLEASARIDGIALLHKHLYSLEPGAPVELISFLRSISARITESLGTRIEVRGCPAEVTGHAATDIAVIVTELCLNAVKHAHGSDPDACISVEIGSSDGTHLFLEVRDTGPGLPEGFDGSAPDSMGMHIVGSLAEGLGGDLSYRNDSGAVVRLSFRRPPR</sequence>
<dbReference type="EC" id="2.7.13.3" evidence="2"/>
<evidence type="ECO:0000313" key="10">
    <source>
        <dbReference type="EMBL" id="KAA9005963.1"/>
    </source>
</evidence>
<keyword evidence="6 10" id="KW-0418">Kinase</keyword>
<gene>
    <name evidence="10" type="ORF">F3S47_15510</name>
</gene>
<evidence type="ECO:0000256" key="5">
    <source>
        <dbReference type="ARBA" id="ARBA00022741"/>
    </source>
</evidence>
<protein>
    <recommendedName>
        <fullName evidence="2">histidine kinase</fullName>
        <ecNumber evidence="2">2.7.13.3</ecNumber>
    </recommendedName>
</protein>
<dbReference type="InterPro" id="IPR003594">
    <property type="entry name" value="HATPase_dom"/>
</dbReference>
<keyword evidence="11" id="KW-1185">Reference proteome</keyword>
<keyword evidence="4" id="KW-0808">Transferase</keyword>
<reference evidence="10 11" key="1">
    <citation type="submission" date="2019-09" db="EMBL/GenBank/DDBJ databases">
        <authorList>
            <person name="Park J.-S."/>
            <person name="Choi H.-J."/>
        </authorList>
    </citation>
    <scope>NUCLEOTIDE SEQUENCE [LARGE SCALE GENOMIC DNA]</scope>
    <source>
        <strain evidence="10 11">176SS1-4</strain>
    </source>
</reference>
<dbReference type="EMBL" id="VYQE01000005">
    <property type="protein sequence ID" value="KAA9005963.1"/>
    <property type="molecule type" value="Genomic_DNA"/>
</dbReference>
<dbReference type="SMART" id="SM00387">
    <property type="entry name" value="HATPase_c"/>
    <property type="match status" value="1"/>
</dbReference>
<dbReference type="GO" id="GO:0004673">
    <property type="term" value="F:protein histidine kinase activity"/>
    <property type="evidence" value="ECO:0007669"/>
    <property type="project" value="UniProtKB-EC"/>
</dbReference>
<evidence type="ECO:0000256" key="1">
    <source>
        <dbReference type="ARBA" id="ARBA00000085"/>
    </source>
</evidence>
<dbReference type="Pfam" id="PF07568">
    <property type="entry name" value="HisKA_2"/>
    <property type="match status" value="1"/>
</dbReference>
<evidence type="ECO:0000259" key="9">
    <source>
        <dbReference type="SMART" id="SM00387"/>
    </source>
</evidence>
<proteinExistence type="predicted"/>
<keyword evidence="5" id="KW-0547">Nucleotide-binding</keyword>
<comment type="caution">
    <text evidence="10">The sequence shown here is derived from an EMBL/GenBank/DDBJ whole genome shotgun (WGS) entry which is preliminary data.</text>
</comment>
<dbReference type="PANTHER" id="PTHR41523:SF8">
    <property type="entry name" value="ETHYLENE RESPONSE SENSOR PROTEIN"/>
    <property type="match status" value="1"/>
</dbReference>
<dbReference type="Pfam" id="PF13581">
    <property type="entry name" value="HATPase_c_2"/>
    <property type="match status" value="1"/>
</dbReference>
<feature type="compositionally biased region" description="Low complexity" evidence="8">
    <location>
        <begin position="1"/>
        <end position="17"/>
    </location>
</feature>
<keyword evidence="3" id="KW-0597">Phosphoprotein</keyword>
<dbReference type="AlphaFoldDB" id="A0A5J5GDR4"/>
<comment type="catalytic activity">
    <reaction evidence="1">
        <text>ATP + protein L-histidine = ADP + protein N-phospho-L-histidine.</text>
        <dbReference type="EC" id="2.7.13.3"/>
    </reaction>
</comment>
<evidence type="ECO:0000256" key="2">
    <source>
        <dbReference type="ARBA" id="ARBA00012438"/>
    </source>
</evidence>
<evidence type="ECO:0000256" key="4">
    <source>
        <dbReference type="ARBA" id="ARBA00022679"/>
    </source>
</evidence>
<dbReference type="Proteomes" id="UP000326554">
    <property type="component" value="Unassembled WGS sequence"/>
</dbReference>
<accession>A0A5J5GDR4</accession>
<name>A0A5J5GDR4_9RHOB</name>
<evidence type="ECO:0000313" key="11">
    <source>
        <dbReference type="Proteomes" id="UP000326554"/>
    </source>
</evidence>
<feature type="domain" description="Histidine kinase/HSP90-like ATPase" evidence="9">
    <location>
        <begin position="125"/>
        <end position="223"/>
    </location>
</feature>
<feature type="region of interest" description="Disordered" evidence="8">
    <location>
        <begin position="1"/>
        <end position="26"/>
    </location>
</feature>
<dbReference type="InterPro" id="IPR036890">
    <property type="entry name" value="HATPase_C_sf"/>
</dbReference>
<dbReference type="PANTHER" id="PTHR41523">
    <property type="entry name" value="TWO-COMPONENT SYSTEM SENSOR PROTEIN"/>
    <property type="match status" value="1"/>
</dbReference>
<dbReference type="InterPro" id="IPR011495">
    <property type="entry name" value="Sig_transdc_His_kin_sub2_dim/P"/>
</dbReference>
<dbReference type="RefSeq" id="WP_150446215.1">
    <property type="nucleotide sequence ID" value="NZ_VYQE01000005.1"/>
</dbReference>
<evidence type="ECO:0000256" key="8">
    <source>
        <dbReference type="SAM" id="MobiDB-lite"/>
    </source>
</evidence>
<evidence type="ECO:0000256" key="6">
    <source>
        <dbReference type="ARBA" id="ARBA00022777"/>
    </source>
</evidence>
<dbReference type="SUPFAM" id="SSF55874">
    <property type="entry name" value="ATPase domain of HSP90 chaperone/DNA topoisomerase II/histidine kinase"/>
    <property type="match status" value="1"/>
</dbReference>